<accession>A0ABN8QF19</accession>
<sequence>MCLSSVSPLERYTISRDLAFFCLDFYSADRASDLGRVYTKEVLLLPEDQGLLFHHTFGKTLRGKDSKNQLAVKRCPQDTVVCPVVNLTTYVKIADLMNINLREGFLFLDTDPKGRVSPKPFVGSTVANHLRLHLTALNIDEGETMHSFRSGCSITLSLLGASDDQVASPVGWKSIQMARYYSQVPKDMDLSLPASLLAQGTVRGKDSISRAGSLGAEFSARNNLEGLSLAFP</sequence>
<organism evidence="2 3">
    <name type="scientific">Porites lobata</name>
    <dbReference type="NCBI Taxonomy" id="104759"/>
    <lineage>
        <taxon>Eukaryota</taxon>
        <taxon>Metazoa</taxon>
        <taxon>Cnidaria</taxon>
        <taxon>Anthozoa</taxon>
        <taxon>Hexacorallia</taxon>
        <taxon>Scleractinia</taxon>
        <taxon>Fungiina</taxon>
        <taxon>Poritidae</taxon>
        <taxon>Porites</taxon>
    </lineage>
</organism>
<protein>
    <submittedName>
        <fullName evidence="2">Uncharacterized protein</fullName>
    </submittedName>
</protein>
<evidence type="ECO:0000256" key="1">
    <source>
        <dbReference type="ARBA" id="ARBA00023172"/>
    </source>
</evidence>
<keyword evidence="1" id="KW-0233">DNA recombination</keyword>
<name>A0ABN8QF19_9CNID</name>
<dbReference type="Proteomes" id="UP001159405">
    <property type="component" value="Unassembled WGS sequence"/>
</dbReference>
<comment type="caution">
    <text evidence="2">The sequence shown here is derived from an EMBL/GenBank/DDBJ whole genome shotgun (WGS) entry which is preliminary data.</text>
</comment>
<reference evidence="2 3" key="1">
    <citation type="submission" date="2022-05" db="EMBL/GenBank/DDBJ databases">
        <authorList>
            <consortium name="Genoscope - CEA"/>
            <person name="William W."/>
        </authorList>
    </citation>
    <scope>NUCLEOTIDE SEQUENCE [LARGE SCALE GENOMIC DNA]</scope>
</reference>
<evidence type="ECO:0000313" key="3">
    <source>
        <dbReference type="Proteomes" id="UP001159405"/>
    </source>
</evidence>
<dbReference type="InterPro" id="IPR011010">
    <property type="entry name" value="DNA_brk_join_enz"/>
</dbReference>
<proteinExistence type="predicted"/>
<dbReference type="Gene3D" id="1.10.443.10">
    <property type="entry name" value="Intergrase catalytic core"/>
    <property type="match status" value="1"/>
</dbReference>
<evidence type="ECO:0000313" key="2">
    <source>
        <dbReference type="EMBL" id="CAH3163315.1"/>
    </source>
</evidence>
<keyword evidence="3" id="KW-1185">Reference proteome</keyword>
<dbReference type="SUPFAM" id="SSF56349">
    <property type="entry name" value="DNA breaking-rejoining enzymes"/>
    <property type="match status" value="1"/>
</dbReference>
<dbReference type="InterPro" id="IPR013762">
    <property type="entry name" value="Integrase-like_cat_sf"/>
</dbReference>
<dbReference type="EMBL" id="CALNXK010000126">
    <property type="protein sequence ID" value="CAH3163315.1"/>
    <property type="molecule type" value="Genomic_DNA"/>
</dbReference>
<gene>
    <name evidence="2" type="ORF">PLOB_00005738</name>
</gene>